<evidence type="ECO:0000313" key="5">
    <source>
        <dbReference type="EMBL" id="KAK4199786.1"/>
    </source>
</evidence>
<dbReference type="PROSITE" id="PS50297">
    <property type="entry name" value="ANK_REP_REGION"/>
    <property type="match status" value="3"/>
</dbReference>
<protein>
    <submittedName>
        <fullName evidence="5">Ankyrin repeat-containing domain protein</fullName>
    </submittedName>
</protein>
<dbReference type="PROSITE" id="PS50088">
    <property type="entry name" value="ANK_REPEAT"/>
    <property type="match status" value="4"/>
</dbReference>
<name>A0AAN6XHR3_9PEZI</name>
<dbReference type="PANTHER" id="PTHR24198:SF165">
    <property type="entry name" value="ANKYRIN REPEAT-CONTAINING PROTEIN-RELATED"/>
    <property type="match status" value="1"/>
</dbReference>
<organism evidence="5 6">
    <name type="scientific">Triangularia verruculosa</name>
    <dbReference type="NCBI Taxonomy" id="2587418"/>
    <lineage>
        <taxon>Eukaryota</taxon>
        <taxon>Fungi</taxon>
        <taxon>Dikarya</taxon>
        <taxon>Ascomycota</taxon>
        <taxon>Pezizomycotina</taxon>
        <taxon>Sordariomycetes</taxon>
        <taxon>Sordariomycetidae</taxon>
        <taxon>Sordariales</taxon>
        <taxon>Podosporaceae</taxon>
        <taxon>Triangularia</taxon>
    </lineage>
</organism>
<accession>A0AAN6XHR3</accession>
<evidence type="ECO:0000256" key="4">
    <source>
        <dbReference type="SAM" id="MobiDB-lite"/>
    </source>
</evidence>
<dbReference type="Gene3D" id="1.25.40.20">
    <property type="entry name" value="Ankyrin repeat-containing domain"/>
    <property type="match status" value="2"/>
</dbReference>
<proteinExistence type="predicted"/>
<dbReference type="EMBL" id="MU863927">
    <property type="protein sequence ID" value="KAK4199786.1"/>
    <property type="molecule type" value="Genomic_DNA"/>
</dbReference>
<dbReference type="InterPro" id="IPR002110">
    <property type="entry name" value="Ankyrin_rpt"/>
</dbReference>
<feature type="compositionally biased region" description="Acidic residues" evidence="4">
    <location>
        <begin position="436"/>
        <end position="451"/>
    </location>
</feature>
<feature type="compositionally biased region" description="Acidic residues" evidence="4">
    <location>
        <begin position="405"/>
        <end position="427"/>
    </location>
</feature>
<evidence type="ECO:0000256" key="1">
    <source>
        <dbReference type="ARBA" id="ARBA00022737"/>
    </source>
</evidence>
<dbReference type="AlphaFoldDB" id="A0AAN6XHR3"/>
<feature type="repeat" description="ANK" evidence="3">
    <location>
        <begin position="283"/>
        <end position="315"/>
    </location>
</feature>
<dbReference type="InterPro" id="IPR036770">
    <property type="entry name" value="Ankyrin_rpt-contain_sf"/>
</dbReference>
<keyword evidence="6" id="KW-1185">Reference proteome</keyword>
<feature type="repeat" description="ANK" evidence="3">
    <location>
        <begin position="184"/>
        <end position="216"/>
    </location>
</feature>
<sequence length="451" mass="48239">RIEVVSLLLEHEHSQETFQESLEAALEENNWEGIKMLLRRSDSRLDCTEVFTEASTGGESLDDVLDEIWKHTQGCIDQKLLNACLYTATDNEKESTVRVLLRVGADPNAAGELYGNALTAAANDGVTADDGTVPIVQALLDAGATVTSDTGWALQIAAEQRHLAVVKLLLKWGADINHLSETHPSGTALQAACDCGHEDIVEFLVSEGADPNVGGGINEYPIIAASMNSDVLPHLLTAPGIELDVIGGPDRANPLIYAARSLPVESMEQLIHAGADVDMADEVGDTPLIAAADSGDSECVKLLLKHGADIMVVNHDRGTALEVALEEGDEECSELLATRAADILKRLQTSAQSGSKLARRIITQERESRDYEQDEQDMKASTGSQEPDGDQGSELGDHLARLNLDDDNGDGNDDDRNGDDDTGTTDNDDGKGHDDEGGDDESDDDEGEYSD</sequence>
<reference evidence="5" key="1">
    <citation type="journal article" date="2023" name="Mol. Phylogenet. Evol.">
        <title>Genome-scale phylogeny and comparative genomics of the fungal order Sordariales.</title>
        <authorList>
            <person name="Hensen N."/>
            <person name="Bonometti L."/>
            <person name="Westerberg I."/>
            <person name="Brannstrom I.O."/>
            <person name="Guillou S."/>
            <person name="Cros-Aarteil S."/>
            <person name="Calhoun S."/>
            <person name="Haridas S."/>
            <person name="Kuo A."/>
            <person name="Mondo S."/>
            <person name="Pangilinan J."/>
            <person name="Riley R."/>
            <person name="LaButti K."/>
            <person name="Andreopoulos B."/>
            <person name="Lipzen A."/>
            <person name="Chen C."/>
            <person name="Yan M."/>
            <person name="Daum C."/>
            <person name="Ng V."/>
            <person name="Clum A."/>
            <person name="Steindorff A."/>
            <person name="Ohm R.A."/>
            <person name="Martin F."/>
            <person name="Silar P."/>
            <person name="Natvig D.O."/>
            <person name="Lalanne C."/>
            <person name="Gautier V."/>
            <person name="Ament-Velasquez S.L."/>
            <person name="Kruys A."/>
            <person name="Hutchinson M.I."/>
            <person name="Powell A.J."/>
            <person name="Barry K."/>
            <person name="Miller A.N."/>
            <person name="Grigoriev I.V."/>
            <person name="Debuchy R."/>
            <person name="Gladieux P."/>
            <person name="Hiltunen Thoren M."/>
            <person name="Johannesson H."/>
        </authorList>
    </citation>
    <scope>NUCLEOTIDE SEQUENCE</scope>
    <source>
        <strain evidence="5">CBS 315.58</strain>
    </source>
</reference>
<dbReference type="SUPFAM" id="SSF48403">
    <property type="entry name" value="Ankyrin repeat"/>
    <property type="match status" value="1"/>
</dbReference>
<feature type="repeat" description="ANK" evidence="3">
    <location>
        <begin position="250"/>
        <end position="282"/>
    </location>
</feature>
<feature type="compositionally biased region" description="Basic and acidic residues" evidence="4">
    <location>
        <begin position="362"/>
        <end position="371"/>
    </location>
</feature>
<feature type="repeat" description="ANK" evidence="3">
    <location>
        <begin position="153"/>
        <end position="181"/>
    </location>
</feature>
<dbReference type="SMART" id="SM00248">
    <property type="entry name" value="ANK"/>
    <property type="match status" value="8"/>
</dbReference>
<dbReference type="Pfam" id="PF12796">
    <property type="entry name" value="Ank_2"/>
    <property type="match status" value="2"/>
</dbReference>
<feature type="non-terminal residue" evidence="5">
    <location>
        <position position="1"/>
    </location>
</feature>
<evidence type="ECO:0000256" key="3">
    <source>
        <dbReference type="PROSITE-ProRule" id="PRU00023"/>
    </source>
</evidence>
<dbReference type="Pfam" id="PF00023">
    <property type="entry name" value="Ank"/>
    <property type="match status" value="1"/>
</dbReference>
<reference evidence="5" key="2">
    <citation type="submission" date="2023-05" db="EMBL/GenBank/DDBJ databases">
        <authorList>
            <consortium name="Lawrence Berkeley National Laboratory"/>
            <person name="Steindorff A."/>
            <person name="Hensen N."/>
            <person name="Bonometti L."/>
            <person name="Westerberg I."/>
            <person name="Brannstrom I.O."/>
            <person name="Guillou S."/>
            <person name="Cros-Aarteil S."/>
            <person name="Calhoun S."/>
            <person name="Haridas S."/>
            <person name="Kuo A."/>
            <person name="Mondo S."/>
            <person name="Pangilinan J."/>
            <person name="Riley R."/>
            <person name="Labutti K."/>
            <person name="Andreopoulos B."/>
            <person name="Lipzen A."/>
            <person name="Chen C."/>
            <person name="Yanf M."/>
            <person name="Daum C."/>
            <person name="Ng V."/>
            <person name="Clum A."/>
            <person name="Ohm R."/>
            <person name="Martin F."/>
            <person name="Silar P."/>
            <person name="Natvig D."/>
            <person name="Lalanne C."/>
            <person name="Gautier V."/>
            <person name="Ament-Velasquez S.L."/>
            <person name="Kruys A."/>
            <person name="Hutchinson M.I."/>
            <person name="Powell A.J."/>
            <person name="Barry K."/>
            <person name="Miller A.N."/>
            <person name="Grigoriev I.V."/>
            <person name="Debuchy R."/>
            <person name="Gladieux P."/>
            <person name="Thoren M.H."/>
            <person name="Johannesson H."/>
        </authorList>
    </citation>
    <scope>NUCLEOTIDE SEQUENCE</scope>
    <source>
        <strain evidence="5">CBS 315.58</strain>
    </source>
</reference>
<feature type="region of interest" description="Disordered" evidence="4">
    <location>
        <begin position="354"/>
        <end position="451"/>
    </location>
</feature>
<gene>
    <name evidence="5" type="ORF">QBC40DRAFT_327996</name>
</gene>
<evidence type="ECO:0000256" key="2">
    <source>
        <dbReference type="ARBA" id="ARBA00023043"/>
    </source>
</evidence>
<comment type="caution">
    <text evidence="5">The sequence shown here is derived from an EMBL/GenBank/DDBJ whole genome shotgun (WGS) entry which is preliminary data.</text>
</comment>
<dbReference type="PANTHER" id="PTHR24198">
    <property type="entry name" value="ANKYRIN REPEAT AND PROTEIN KINASE DOMAIN-CONTAINING PROTEIN"/>
    <property type="match status" value="1"/>
</dbReference>
<dbReference type="Proteomes" id="UP001303160">
    <property type="component" value="Unassembled WGS sequence"/>
</dbReference>
<keyword evidence="2 3" id="KW-0040">ANK repeat</keyword>
<keyword evidence="1" id="KW-0677">Repeat</keyword>
<evidence type="ECO:0000313" key="6">
    <source>
        <dbReference type="Proteomes" id="UP001303160"/>
    </source>
</evidence>
<feature type="compositionally biased region" description="Basic and acidic residues" evidence="4">
    <location>
        <begin position="395"/>
        <end position="404"/>
    </location>
</feature>